<organism evidence="2 3">
    <name type="scientific">Mycena albidolilacea</name>
    <dbReference type="NCBI Taxonomy" id="1033008"/>
    <lineage>
        <taxon>Eukaryota</taxon>
        <taxon>Fungi</taxon>
        <taxon>Dikarya</taxon>
        <taxon>Basidiomycota</taxon>
        <taxon>Agaricomycotina</taxon>
        <taxon>Agaricomycetes</taxon>
        <taxon>Agaricomycetidae</taxon>
        <taxon>Agaricales</taxon>
        <taxon>Marasmiineae</taxon>
        <taxon>Mycenaceae</taxon>
        <taxon>Mycena</taxon>
    </lineage>
</organism>
<keyword evidence="3" id="KW-1185">Reference proteome</keyword>
<feature type="compositionally biased region" description="Acidic residues" evidence="1">
    <location>
        <begin position="643"/>
        <end position="678"/>
    </location>
</feature>
<reference evidence="2" key="1">
    <citation type="submission" date="2023-03" db="EMBL/GenBank/DDBJ databases">
        <title>Massive genome expansion in bonnet fungi (Mycena s.s.) driven by repeated elements and novel gene families across ecological guilds.</title>
        <authorList>
            <consortium name="Lawrence Berkeley National Laboratory"/>
            <person name="Harder C.B."/>
            <person name="Miyauchi S."/>
            <person name="Viragh M."/>
            <person name="Kuo A."/>
            <person name="Thoen E."/>
            <person name="Andreopoulos B."/>
            <person name="Lu D."/>
            <person name="Skrede I."/>
            <person name="Drula E."/>
            <person name="Henrissat B."/>
            <person name="Morin E."/>
            <person name="Kohler A."/>
            <person name="Barry K."/>
            <person name="LaButti K."/>
            <person name="Morin E."/>
            <person name="Salamov A."/>
            <person name="Lipzen A."/>
            <person name="Mereny Z."/>
            <person name="Hegedus B."/>
            <person name="Baldrian P."/>
            <person name="Stursova M."/>
            <person name="Weitz H."/>
            <person name="Taylor A."/>
            <person name="Grigoriev I.V."/>
            <person name="Nagy L.G."/>
            <person name="Martin F."/>
            <person name="Kauserud H."/>
        </authorList>
    </citation>
    <scope>NUCLEOTIDE SEQUENCE</scope>
    <source>
        <strain evidence="2">CBHHK002</strain>
    </source>
</reference>
<feature type="compositionally biased region" description="Pro residues" evidence="1">
    <location>
        <begin position="117"/>
        <end position="133"/>
    </location>
</feature>
<name>A0AAD7ESH7_9AGAR</name>
<accession>A0AAD7ESH7</accession>
<gene>
    <name evidence="2" type="ORF">DFH08DRAFT_999027</name>
</gene>
<dbReference type="InterPro" id="IPR018822">
    <property type="entry name" value="UPF0646"/>
</dbReference>
<feature type="region of interest" description="Disordered" evidence="1">
    <location>
        <begin position="115"/>
        <end position="141"/>
    </location>
</feature>
<feature type="compositionally biased region" description="Polar residues" evidence="1">
    <location>
        <begin position="594"/>
        <end position="612"/>
    </location>
</feature>
<sequence length="725" mass="79619">MSMMLDTAMVDVMNVDMHHEPWFDTEAKMEDDVPHFNDHDSTLSVEVDMDDHYQEIEYEMGDGEGEENYEDMSSDLLDIEVHDIVEPPLEEDATLEAVNPPESHLFGIGLAETSSPLPLPAPTPAMSPLPPDTDLPDATSEHVAPAEEVHVLVEEENVGDRNPDPPVDLAASLAADENVETNDQFQQLHQESGEEQGVAEVAQPEEQYSSSIDELQRPELGTTDVPQPEEHLSSSDALASDNREVDEPVAGDPHEISDGVYIDPPPAVLVSFESSDSPDICLFNQPARSRSPSPSVEGQEQAYQVFDLLLHHRPILYYEPLASVFEALRQEELRAWIPHLAESELVLDAYDLQLVISEDNVYAREVTLHDLNVLHDGSDVAGPLRLRIKSVAPRFILRYHLLQDQVSRLNIAAAAGDEQEALADPTEQAQEQLENHQQDNVEPQPEEAQDDVYHDATSLRANENQSRAAEDRPQVGSKVVAPDTEVAEPEAEPTAQHAENVEENEDEQHAEVGQTGGGEGHGEKLQHEADDAETGDFPPLPDEDEDEEEHVEEPEVEEEFVVVETPATKPVIPLTGFPVDNTGNEVETLDPIPSSDSGLQAESRPSSLQPQFNEDESETNINTEDVTGALANDSVDPPTQEGAYDEGESYEEEEAQWDDAVDGDADPDTTWEAEEAENETASNESSVTLSSKASKRSFDELGLEEDEADGNSPPGSPGAKRTRVN</sequence>
<feature type="compositionally biased region" description="Basic and acidic residues" evidence="1">
    <location>
        <begin position="241"/>
        <end position="257"/>
    </location>
</feature>
<proteinExistence type="predicted"/>
<dbReference type="Proteomes" id="UP001218218">
    <property type="component" value="Unassembled WGS sequence"/>
</dbReference>
<feature type="region of interest" description="Disordered" evidence="1">
    <location>
        <begin position="190"/>
        <end position="260"/>
    </location>
</feature>
<feature type="region of interest" description="Disordered" evidence="1">
    <location>
        <begin position="484"/>
        <end position="725"/>
    </location>
</feature>
<dbReference type="Pfam" id="PF10336">
    <property type="entry name" value="DUF2420"/>
    <property type="match status" value="1"/>
</dbReference>
<protein>
    <submittedName>
        <fullName evidence="2">Uncharacterized protein</fullName>
    </submittedName>
</protein>
<feature type="compositionally biased region" description="Acidic residues" evidence="1">
    <location>
        <begin position="541"/>
        <end position="561"/>
    </location>
</feature>
<evidence type="ECO:0000256" key="1">
    <source>
        <dbReference type="SAM" id="MobiDB-lite"/>
    </source>
</evidence>
<dbReference type="AlphaFoldDB" id="A0AAD7ESH7"/>
<comment type="caution">
    <text evidence="2">The sequence shown here is derived from an EMBL/GenBank/DDBJ whole genome shotgun (WGS) entry which is preliminary data.</text>
</comment>
<dbReference type="EMBL" id="JARIHO010000016">
    <property type="protein sequence ID" value="KAJ7349285.1"/>
    <property type="molecule type" value="Genomic_DNA"/>
</dbReference>
<feature type="compositionally biased region" description="Basic and acidic residues" evidence="1">
    <location>
        <begin position="520"/>
        <end position="529"/>
    </location>
</feature>
<evidence type="ECO:0000313" key="2">
    <source>
        <dbReference type="EMBL" id="KAJ7349285.1"/>
    </source>
</evidence>
<evidence type="ECO:0000313" key="3">
    <source>
        <dbReference type="Proteomes" id="UP001218218"/>
    </source>
</evidence>
<feature type="region of interest" description="Disordered" evidence="1">
    <location>
        <begin position="418"/>
        <end position="451"/>
    </location>
</feature>